<dbReference type="SUPFAM" id="SSF48179">
    <property type="entry name" value="6-phosphogluconate dehydrogenase C-terminal domain-like"/>
    <property type="match status" value="1"/>
</dbReference>
<dbReference type="InterPro" id="IPR017476">
    <property type="entry name" value="UDP-Glc/GDP-Man"/>
</dbReference>
<dbReference type="Proteomes" id="UP001500191">
    <property type="component" value="Unassembled WGS sequence"/>
</dbReference>
<dbReference type="PIRSF" id="PIRSF500136">
    <property type="entry name" value="UDP_ManNAc_DH"/>
    <property type="match status" value="1"/>
</dbReference>
<dbReference type="Pfam" id="PF03720">
    <property type="entry name" value="UDPG_MGDP_dh_C"/>
    <property type="match status" value="1"/>
</dbReference>
<dbReference type="InterPro" id="IPR028359">
    <property type="entry name" value="UDP_ManNAc/GlcNAc_DH"/>
</dbReference>
<comment type="caution">
    <text evidence="5">The sequence shown here is derived from an EMBL/GenBank/DDBJ whole genome shotgun (WGS) entry which is preliminary data.</text>
</comment>
<evidence type="ECO:0000313" key="5">
    <source>
        <dbReference type="EMBL" id="GAA0501697.1"/>
    </source>
</evidence>
<dbReference type="SUPFAM" id="SSF51735">
    <property type="entry name" value="NAD(P)-binding Rossmann-fold domains"/>
    <property type="match status" value="1"/>
</dbReference>
<name>A0ABP3LJ32_9DEIO</name>
<dbReference type="Pfam" id="PF00984">
    <property type="entry name" value="UDPG_MGDP_dh"/>
    <property type="match status" value="1"/>
</dbReference>
<proteinExistence type="inferred from homology"/>
<dbReference type="SUPFAM" id="SSF52413">
    <property type="entry name" value="UDP-glucose/GDP-mannose dehydrogenase C-terminal domain"/>
    <property type="match status" value="1"/>
</dbReference>
<dbReference type="Gene3D" id="1.20.5.100">
    <property type="entry name" value="Cytochrome c1, transmembrane anchor, C-terminal"/>
    <property type="match status" value="1"/>
</dbReference>
<dbReference type="InterPro" id="IPR008927">
    <property type="entry name" value="6-PGluconate_DH-like_C_sf"/>
</dbReference>
<dbReference type="SMART" id="SM00984">
    <property type="entry name" value="UDPG_MGDP_dh_C"/>
    <property type="match status" value="1"/>
</dbReference>
<dbReference type="PIRSF" id="PIRSF000124">
    <property type="entry name" value="UDPglc_GDPman_dh"/>
    <property type="match status" value="1"/>
</dbReference>
<accession>A0ABP3LJ32</accession>
<dbReference type="Pfam" id="PF03721">
    <property type="entry name" value="UDPG_MGDP_dh_N"/>
    <property type="match status" value="1"/>
</dbReference>
<reference evidence="6" key="1">
    <citation type="journal article" date="2019" name="Int. J. Syst. Evol. Microbiol.">
        <title>The Global Catalogue of Microorganisms (GCM) 10K type strain sequencing project: providing services to taxonomists for standard genome sequencing and annotation.</title>
        <authorList>
            <consortium name="The Broad Institute Genomics Platform"/>
            <consortium name="The Broad Institute Genome Sequencing Center for Infectious Disease"/>
            <person name="Wu L."/>
            <person name="Ma J."/>
        </authorList>
    </citation>
    <scope>NUCLEOTIDE SEQUENCE [LARGE SCALE GENOMIC DNA]</scope>
    <source>
        <strain evidence="6">JCM 14368</strain>
    </source>
</reference>
<keyword evidence="1" id="KW-0560">Oxidoreductase</keyword>
<dbReference type="EMBL" id="BAAADB010000004">
    <property type="protein sequence ID" value="GAA0501697.1"/>
    <property type="molecule type" value="Genomic_DNA"/>
</dbReference>
<protein>
    <submittedName>
        <fullName evidence="5">UDP-N-acetyl-D-mannosamine dehydrogenase</fullName>
    </submittedName>
</protein>
<feature type="domain" description="UDP-glucose/GDP-mannose dehydrogenase C-terminal" evidence="4">
    <location>
        <begin position="321"/>
        <end position="416"/>
    </location>
</feature>
<dbReference type="InterPro" id="IPR014027">
    <property type="entry name" value="UDP-Glc/GDP-Man_DH_C"/>
</dbReference>
<dbReference type="NCBIfam" id="TIGR03026">
    <property type="entry name" value="NDP-sugDHase"/>
    <property type="match status" value="1"/>
</dbReference>
<dbReference type="InterPro" id="IPR036291">
    <property type="entry name" value="NAD(P)-bd_dom_sf"/>
</dbReference>
<keyword evidence="2" id="KW-0520">NAD</keyword>
<evidence type="ECO:0000256" key="1">
    <source>
        <dbReference type="ARBA" id="ARBA00023002"/>
    </source>
</evidence>
<dbReference type="PANTHER" id="PTHR43491:SF1">
    <property type="entry name" value="UDP-N-ACETYL-D-MANNOSAMINE DEHYDROGENASE"/>
    <property type="match status" value="1"/>
</dbReference>
<dbReference type="InterPro" id="IPR036220">
    <property type="entry name" value="UDP-Glc/GDP-Man_DH_C_sf"/>
</dbReference>
<comment type="similarity">
    <text evidence="3">Belongs to the UDP-glucose/GDP-mannose dehydrogenase family.</text>
</comment>
<evidence type="ECO:0000313" key="6">
    <source>
        <dbReference type="Proteomes" id="UP001500191"/>
    </source>
</evidence>
<evidence type="ECO:0000256" key="3">
    <source>
        <dbReference type="PIRNR" id="PIRNR000124"/>
    </source>
</evidence>
<organism evidence="5 6">
    <name type="scientific">Deinococcus depolymerans</name>
    <dbReference type="NCBI Taxonomy" id="392408"/>
    <lineage>
        <taxon>Bacteria</taxon>
        <taxon>Thermotogati</taxon>
        <taxon>Deinococcota</taxon>
        <taxon>Deinococci</taxon>
        <taxon>Deinococcales</taxon>
        <taxon>Deinococcaceae</taxon>
        <taxon>Deinococcus</taxon>
    </lineage>
</organism>
<evidence type="ECO:0000256" key="2">
    <source>
        <dbReference type="ARBA" id="ARBA00023027"/>
    </source>
</evidence>
<gene>
    <name evidence="5" type="primary">wecC</name>
    <name evidence="5" type="ORF">GCM10008937_06530</name>
</gene>
<dbReference type="PANTHER" id="PTHR43491">
    <property type="entry name" value="UDP-N-ACETYL-D-MANNOSAMINE DEHYDROGENASE"/>
    <property type="match status" value="1"/>
</dbReference>
<sequence length="427" mass="47460">MGEIEMSEICVIGLGYIGLPTAILLSDGGFNVIGVDTSSYVIESLIRGRSNISEPGLSERLLLAIHERRFIASYDIPIADTYIVAVPTPFNQDKSADLSAVFSVIEGIGRVMKPDSLVIIESTCPIGTTEICRDKIFNILRERNLAQDSECINLAYCPERVLPGNIMEEIVTNDRIIGGITPNASEKAEQIYSRVIKGSLMLTNSRTAEMAKLIENSFRDTNIAFANEISLIAEEVNVNPWEVIELANRHPRVNILQPGPGVGGHCIAVDPWFLVEATPGISRIVKMAREVNDSIPKTVLDRFEKLRYDCLENGIYPLDVLIMGLTFKANVADMRESPALQITESIVRKYGDADHIHILEPNIDSLPVSIEDRARLTTDPLSNKNYDIVLILVDHTAFNIDLVQEIVFRSRHIIDKRGLIRRLGVKN</sequence>
<keyword evidence="6" id="KW-1185">Reference proteome</keyword>
<evidence type="ECO:0000259" key="4">
    <source>
        <dbReference type="SMART" id="SM00984"/>
    </source>
</evidence>
<dbReference type="Gene3D" id="3.40.50.720">
    <property type="entry name" value="NAD(P)-binding Rossmann-like Domain"/>
    <property type="match status" value="2"/>
</dbReference>
<dbReference type="InterPro" id="IPR001732">
    <property type="entry name" value="UDP-Glc/GDP-Man_DH_N"/>
</dbReference>
<dbReference type="RefSeq" id="WP_343756012.1">
    <property type="nucleotide sequence ID" value="NZ_BAAADB010000004.1"/>
</dbReference>
<dbReference type="InterPro" id="IPR014026">
    <property type="entry name" value="UDP-Glc/GDP-Man_DH_dimer"/>
</dbReference>